<dbReference type="PROSITE" id="PS50004">
    <property type="entry name" value="C2"/>
    <property type="match status" value="3"/>
</dbReference>
<accession>A0AAV2T2W6</accession>
<dbReference type="EMBL" id="CAXLJL010000105">
    <property type="protein sequence ID" value="CAL5131798.1"/>
    <property type="molecule type" value="Genomic_DNA"/>
</dbReference>
<evidence type="ECO:0000256" key="3">
    <source>
        <dbReference type="SAM" id="MobiDB-lite"/>
    </source>
</evidence>
<dbReference type="AlphaFoldDB" id="A0AAV2T2W6"/>
<dbReference type="SUPFAM" id="SSF49562">
    <property type="entry name" value="C2 domain (Calcium/lipid-binding domain, CaLB)"/>
    <property type="match status" value="3"/>
</dbReference>
<keyword evidence="1" id="KW-0479">Metal-binding</keyword>
<sequence length="1123" mass="128353">MYEHHHFSRSSIHNLHVMPVIEKAHHLASVSIVDLSKGKRHHHRHESSMGSLGSGHSKSRHLKHKMSRVYDKFQERLKLEAAKSVGGRRSKSMTGLNDDTMYDEIDVDRKDSDTDNATGDSPTKNVVLRHPERLAGDYSARREGSYSESLAVGSSAATAGRNPSSVYGAVVDTRRLLSLPRNDDYAGSQSSGQNSPAYDSVYGGSMQGAQSTYETREGKRSVLPREGYFWQIRLFLKRAKNLPVKNTRGKVDPCVKVRYRGKRLLQTMTVFNDRNPVWDEKYRIPIINLEYPLEIRVYNRNEFKKNEYIGRAQVALTCLNYGLPQEFTLPLEDELGRSHAYLGEVNFWMTLSEISENSVLPEHRKALIRQLKIDRQILTQLPKISSAAPPDMQTTLGPSTMQQSASVHSFVRSDSLPNLPRDTGSEHGVDEVVDLEDDEWVGENVLYFYYPRWPMSFYYGTKLEMYTYGLKDRTDPLLSNLFTTWGNNKNELNLENFYAVAKLVVTLVRAEDLEMPAAPQDADETNDLKRTSSKKQLIRGRNLEKMVLGAPITQASGVPPSPMARLMVGKTTLRSPVIKMTQNPFWHQEFIFNVRLGEKTILRIEICDSALAFEPLLVRSYLDFSHLLPDWTECFTLKNNLEGKPGSVVILATLTGFTRQMDLPHPDLAPVISGSPLSDNRNSENSDELQPVPISSLRLPKDLMRQVEEHYAVPRTLGALDDVGWLHISVHCAREVVAPERSKRSDPFVVIRLSNRCVHTSTCFRTANPTWNQSFVLPIGDMYDILQVTVMNASREEHDVIGRLAFPLVQIMNRKLRWYALKERKLMKRVKGCILLETYIVYNPVRAAMRAAYPTEQQYVWRTNKVRLKDLLTKYVPSLQQTIERITPYGTLLQKLNNAATKLYSWENPIQSTLFLVGTSLAILFVQPSMILGFILLAFCASYVATAPWFKSHFQATSSTTPTKEKEENEYEEISMDFQDMDDDTFDTDGSDSGLLKRKKSKRKPLKAKLEKARQALATLQTSMEHVASMLEKLEGIFRWKVPWLTWLMFLFLLFIGILMFFIPVRYLIVFFFAKRFTKKLRRAHLYDASPMAIISRVPDRIQTINFRELRPTVAHSGLVRIE</sequence>
<feature type="region of interest" description="Disordered" evidence="3">
    <location>
        <begin position="38"/>
        <end position="59"/>
    </location>
</feature>
<evidence type="ECO:0000256" key="4">
    <source>
        <dbReference type="SAM" id="Phobius"/>
    </source>
</evidence>
<organism evidence="6 7">
    <name type="scientific">Calicophoron daubneyi</name>
    <name type="common">Rumen fluke</name>
    <name type="synonym">Paramphistomum daubneyi</name>
    <dbReference type="NCBI Taxonomy" id="300641"/>
    <lineage>
        <taxon>Eukaryota</taxon>
        <taxon>Metazoa</taxon>
        <taxon>Spiralia</taxon>
        <taxon>Lophotrochozoa</taxon>
        <taxon>Platyhelminthes</taxon>
        <taxon>Trematoda</taxon>
        <taxon>Digenea</taxon>
        <taxon>Plagiorchiida</taxon>
        <taxon>Pronocephalata</taxon>
        <taxon>Paramphistomoidea</taxon>
        <taxon>Paramphistomidae</taxon>
        <taxon>Calicophoron</taxon>
    </lineage>
</organism>
<dbReference type="InterPro" id="IPR035892">
    <property type="entry name" value="C2_domain_sf"/>
</dbReference>
<feature type="region of interest" description="Disordered" evidence="3">
    <location>
        <begin position="83"/>
        <end position="142"/>
    </location>
</feature>
<feature type="domain" description="C2" evidence="5">
    <location>
        <begin position="514"/>
        <end position="637"/>
    </location>
</feature>
<proteinExistence type="predicted"/>
<name>A0AAV2T2W6_CALDB</name>
<keyword evidence="4" id="KW-0812">Transmembrane</keyword>
<dbReference type="Gene3D" id="2.60.40.150">
    <property type="entry name" value="C2 domain"/>
    <property type="match status" value="3"/>
</dbReference>
<feature type="domain" description="C2" evidence="5">
    <location>
        <begin position="709"/>
        <end position="823"/>
    </location>
</feature>
<comment type="caution">
    <text evidence="6">The sequence shown here is derived from an EMBL/GenBank/DDBJ whole genome shotgun (WGS) entry which is preliminary data.</text>
</comment>
<evidence type="ECO:0000313" key="7">
    <source>
        <dbReference type="Proteomes" id="UP001497525"/>
    </source>
</evidence>
<feature type="transmembrane region" description="Helical" evidence="4">
    <location>
        <begin position="1044"/>
        <end position="1073"/>
    </location>
</feature>
<keyword evidence="4" id="KW-1133">Transmembrane helix</keyword>
<evidence type="ECO:0000259" key="5">
    <source>
        <dbReference type="PROSITE" id="PS50004"/>
    </source>
</evidence>
<keyword evidence="4" id="KW-0472">Membrane</keyword>
<protein>
    <recommendedName>
        <fullName evidence="5">C2 domain-containing protein</fullName>
    </recommendedName>
</protein>
<feature type="compositionally biased region" description="Polar residues" evidence="3">
    <location>
        <begin position="115"/>
        <end position="124"/>
    </location>
</feature>
<dbReference type="PANTHER" id="PTHR45911">
    <property type="entry name" value="C2 DOMAIN-CONTAINING PROTEIN"/>
    <property type="match status" value="1"/>
</dbReference>
<dbReference type="Pfam" id="PF00168">
    <property type="entry name" value="C2"/>
    <property type="match status" value="3"/>
</dbReference>
<feature type="domain" description="C2" evidence="5">
    <location>
        <begin position="214"/>
        <end position="331"/>
    </location>
</feature>
<dbReference type="CDD" id="cd00030">
    <property type="entry name" value="C2"/>
    <property type="match status" value="1"/>
</dbReference>
<feature type="transmembrane region" description="Helical" evidence="4">
    <location>
        <begin position="931"/>
        <end position="950"/>
    </location>
</feature>
<evidence type="ECO:0000256" key="1">
    <source>
        <dbReference type="ARBA" id="ARBA00022723"/>
    </source>
</evidence>
<gene>
    <name evidence="6" type="ORF">CDAUBV1_LOCUS4340</name>
</gene>
<keyword evidence="2" id="KW-0106">Calcium</keyword>
<reference evidence="6" key="1">
    <citation type="submission" date="2024-06" db="EMBL/GenBank/DDBJ databases">
        <authorList>
            <person name="Liu X."/>
            <person name="Lenzi L."/>
            <person name="Haldenby T S."/>
            <person name="Uol C."/>
        </authorList>
    </citation>
    <scope>NUCLEOTIDE SEQUENCE</scope>
</reference>
<evidence type="ECO:0000256" key="2">
    <source>
        <dbReference type="ARBA" id="ARBA00022837"/>
    </source>
</evidence>
<dbReference type="Proteomes" id="UP001497525">
    <property type="component" value="Unassembled WGS sequence"/>
</dbReference>
<evidence type="ECO:0000313" key="6">
    <source>
        <dbReference type="EMBL" id="CAL5131798.1"/>
    </source>
</evidence>
<dbReference type="InterPro" id="IPR000008">
    <property type="entry name" value="C2_dom"/>
</dbReference>
<dbReference type="SMART" id="SM00239">
    <property type="entry name" value="C2"/>
    <property type="match status" value="3"/>
</dbReference>
<dbReference type="PANTHER" id="PTHR45911:SF4">
    <property type="entry name" value="MULTIPLE C2 AND TRANSMEMBRANE DOMAIN-CONTAINING PROTEIN"/>
    <property type="match status" value="1"/>
</dbReference>
<dbReference type="GO" id="GO:0046872">
    <property type="term" value="F:metal ion binding"/>
    <property type="evidence" value="ECO:0007669"/>
    <property type="project" value="UniProtKB-KW"/>
</dbReference>
<feature type="compositionally biased region" description="Basic and acidic residues" evidence="3">
    <location>
        <begin position="129"/>
        <end position="142"/>
    </location>
</feature>